<evidence type="ECO:0000256" key="1">
    <source>
        <dbReference type="SAM" id="MobiDB-lite"/>
    </source>
</evidence>
<comment type="caution">
    <text evidence="2">The sequence shown here is derived from an EMBL/GenBank/DDBJ whole genome shotgun (WGS) entry which is preliminary data.</text>
</comment>
<organism evidence="2 3">
    <name type="scientific">Rhizomicrobium palustre</name>
    <dbReference type="NCBI Taxonomy" id="189966"/>
    <lineage>
        <taxon>Bacteria</taxon>
        <taxon>Pseudomonadati</taxon>
        <taxon>Pseudomonadota</taxon>
        <taxon>Alphaproteobacteria</taxon>
        <taxon>Micropepsales</taxon>
        <taxon>Micropepsaceae</taxon>
        <taxon>Rhizomicrobium</taxon>
    </lineage>
</organism>
<sequence>MAQPGERKAEGVLSPEEALSVLEAQAKRGETLLASQASLEPEVLAYLARNGAEATRRAVAANPATTPEANFLLATDSDEEVRKNLALKIGRLFPGLLAEEEKQLRDMALATLEKLAQDQVSAVRAVLAEEIKSHDCVPKSIVKALASDTDPSVQMPVIEYSPQLEDEDLIQLVVASRASKILSAVARRKNLSGDVSEAVATTLDTDAVAALLANTDATIRTKTLDKIISNAAEVAEWHGPLVVRADLSPNAIERIAGFVGSKLIDTLAQRSGLDESVRGELKRRLDEKKKAEAKQDGAESHSETPLTGGALTEAFVFNAVEHCRKDTVVKALALLAKTGEDNVRRILSSQSGAAAVSLVWRAGLSMQVAYRLQVQVMRLSGISLVPARNGSEFPLKSDEMRRQLGNYGIA</sequence>
<feature type="compositionally biased region" description="Basic and acidic residues" evidence="1">
    <location>
        <begin position="284"/>
        <end position="302"/>
    </location>
</feature>
<keyword evidence="3" id="KW-1185">Reference proteome</keyword>
<dbReference type="Gene3D" id="1.25.10.10">
    <property type="entry name" value="Leucine-rich Repeat Variant"/>
    <property type="match status" value="1"/>
</dbReference>
<protein>
    <submittedName>
        <fullName evidence="2">Uncharacterized protein (DUF2336 family)</fullName>
    </submittedName>
</protein>
<reference evidence="2 3" key="1">
    <citation type="submission" date="2020-03" db="EMBL/GenBank/DDBJ databases">
        <title>Genomic Encyclopedia of Type Strains, Phase IV (KMG-IV): sequencing the most valuable type-strain genomes for metagenomic binning, comparative biology and taxonomic classification.</title>
        <authorList>
            <person name="Goeker M."/>
        </authorList>
    </citation>
    <scope>NUCLEOTIDE SEQUENCE [LARGE SCALE GENOMIC DNA]</scope>
    <source>
        <strain evidence="2 3">DSM 19867</strain>
    </source>
</reference>
<dbReference type="InterPro" id="IPR016024">
    <property type="entry name" value="ARM-type_fold"/>
</dbReference>
<evidence type="ECO:0000313" key="2">
    <source>
        <dbReference type="EMBL" id="NIK88787.1"/>
    </source>
</evidence>
<gene>
    <name evidence="2" type="ORF">FHS83_002105</name>
</gene>
<dbReference type="Pfam" id="PF10098">
    <property type="entry name" value="DUF2336"/>
    <property type="match status" value="1"/>
</dbReference>
<name>A0A846N0U1_9PROT</name>
<dbReference type="AlphaFoldDB" id="A0A846N0U1"/>
<dbReference type="SUPFAM" id="SSF48371">
    <property type="entry name" value="ARM repeat"/>
    <property type="match status" value="1"/>
</dbReference>
<dbReference type="InterPro" id="IPR011989">
    <property type="entry name" value="ARM-like"/>
</dbReference>
<accession>A0A846N0U1</accession>
<feature type="region of interest" description="Disordered" evidence="1">
    <location>
        <begin position="284"/>
        <end position="306"/>
    </location>
</feature>
<proteinExistence type="predicted"/>
<dbReference type="EMBL" id="JAASRM010000001">
    <property type="protein sequence ID" value="NIK88787.1"/>
    <property type="molecule type" value="Genomic_DNA"/>
</dbReference>
<dbReference type="RefSeq" id="WP_167082932.1">
    <property type="nucleotide sequence ID" value="NZ_BAAADC010000001.1"/>
</dbReference>
<evidence type="ECO:0000313" key="3">
    <source>
        <dbReference type="Proteomes" id="UP000570514"/>
    </source>
</evidence>
<dbReference type="Proteomes" id="UP000570514">
    <property type="component" value="Unassembled WGS sequence"/>
</dbReference>
<dbReference type="InterPro" id="IPR019285">
    <property type="entry name" value="DUF2336"/>
</dbReference>